<feature type="compositionally biased region" description="Basic and acidic residues" evidence="1">
    <location>
        <begin position="31"/>
        <end position="63"/>
    </location>
</feature>
<accession>A0A8H6W0W7</accession>
<organism evidence="3 4">
    <name type="scientific">Mycena indigotica</name>
    <dbReference type="NCBI Taxonomy" id="2126181"/>
    <lineage>
        <taxon>Eukaryota</taxon>
        <taxon>Fungi</taxon>
        <taxon>Dikarya</taxon>
        <taxon>Basidiomycota</taxon>
        <taxon>Agaricomycotina</taxon>
        <taxon>Agaricomycetes</taxon>
        <taxon>Agaricomycetidae</taxon>
        <taxon>Agaricales</taxon>
        <taxon>Marasmiineae</taxon>
        <taxon>Mycenaceae</taxon>
        <taxon>Mycena</taxon>
    </lineage>
</organism>
<dbReference type="GO" id="GO:0003676">
    <property type="term" value="F:nucleic acid binding"/>
    <property type="evidence" value="ECO:0007669"/>
    <property type="project" value="InterPro"/>
</dbReference>
<dbReference type="EMBL" id="JACAZF010000006">
    <property type="protein sequence ID" value="KAF7301424.1"/>
    <property type="molecule type" value="Genomic_DNA"/>
</dbReference>
<evidence type="ECO:0000313" key="4">
    <source>
        <dbReference type="Proteomes" id="UP000636479"/>
    </source>
</evidence>
<feature type="compositionally biased region" description="Polar residues" evidence="1">
    <location>
        <begin position="99"/>
        <end position="110"/>
    </location>
</feature>
<evidence type="ECO:0000256" key="1">
    <source>
        <dbReference type="SAM" id="MobiDB-lite"/>
    </source>
</evidence>
<dbReference type="Pfam" id="PF01585">
    <property type="entry name" value="G-patch"/>
    <property type="match status" value="1"/>
</dbReference>
<dbReference type="GO" id="GO:0000776">
    <property type="term" value="C:kinetochore"/>
    <property type="evidence" value="ECO:0007669"/>
    <property type="project" value="TreeGrafter"/>
</dbReference>
<dbReference type="OrthoDB" id="786951at2759"/>
<name>A0A8H6W0W7_9AGAR</name>
<dbReference type="Pfam" id="PF13821">
    <property type="entry name" value="DUF4187"/>
    <property type="match status" value="1"/>
</dbReference>
<feature type="region of interest" description="Disordered" evidence="1">
    <location>
        <begin position="13"/>
        <end position="139"/>
    </location>
</feature>
<feature type="compositionally biased region" description="Polar residues" evidence="1">
    <location>
        <begin position="19"/>
        <end position="30"/>
    </location>
</feature>
<gene>
    <name evidence="3" type="ORF">MIND_00707700</name>
</gene>
<sequence>MSDDEDDYLANLDKFLVEPSTSSGPKSYSQLRKEAEKKSRAKNEQNRVKGRRQREAESREEGLNKSLFTRAKEDEDAGLSSGNKALSIMMKMGFKPGQTLGNPDDNQTDAQPERPASPVDQPDTETRHNKADPLPINEWAGKRGIGLGVKRARSPSFAERVAKMAKMADDTRNRDFRDRARQEYEERRAEGRLVPAQRTCVSLDEKAGKVFNALWVNPREPDTFPPGLFEALSLYTTTFEVSSETKQGSDSNKTDRIDAARLRRQMAADALQPLGELTDDGNSAPTLAIEQEFPSEVLEETSHFLRLQASDRLEMVLSYLRDNYYYCFWCGTRYENAEDLGNQCPGESEDAHD</sequence>
<dbReference type="PANTHER" id="PTHR21032:SF0">
    <property type="entry name" value="G PATCH DOMAIN-CONTAINING PROTEIN 11"/>
    <property type="match status" value="1"/>
</dbReference>
<dbReference type="InterPro" id="IPR025239">
    <property type="entry name" value="DUF4187"/>
</dbReference>
<dbReference type="Proteomes" id="UP000636479">
    <property type="component" value="Unassembled WGS sequence"/>
</dbReference>
<evidence type="ECO:0000259" key="2">
    <source>
        <dbReference type="SMART" id="SM01173"/>
    </source>
</evidence>
<dbReference type="SMART" id="SM01173">
    <property type="entry name" value="DUF4187"/>
    <property type="match status" value="1"/>
</dbReference>
<evidence type="ECO:0000313" key="3">
    <source>
        <dbReference type="EMBL" id="KAF7301424.1"/>
    </source>
</evidence>
<keyword evidence="4" id="KW-1185">Reference proteome</keyword>
<reference evidence="3" key="1">
    <citation type="submission" date="2020-05" db="EMBL/GenBank/DDBJ databases">
        <title>Mycena genomes resolve the evolution of fungal bioluminescence.</title>
        <authorList>
            <person name="Tsai I.J."/>
        </authorList>
    </citation>
    <scope>NUCLEOTIDE SEQUENCE</scope>
    <source>
        <strain evidence="3">171206Taipei</strain>
    </source>
</reference>
<dbReference type="PANTHER" id="PTHR21032">
    <property type="entry name" value="G PATCH DOMAIN-CONTAINING PROTEIN 11"/>
    <property type="match status" value="1"/>
</dbReference>
<feature type="domain" description="DUF4187" evidence="2">
    <location>
        <begin position="298"/>
        <end position="352"/>
    </location>
</feature>
<dbReference type="RefSeq" id="XP_037219424.1">
    <property type="nucleotide sequence ID" value="XM_037363780.1"/>
</dbReference>
<dbReference type="AlphaFoldDB" id="A0A8H6W0W7"/>
<protein>
    <submittedName>
        <fullName evidence="3">G-patch domain-containing protein</fullName>
    </submittedName>
</protein>
<comment type="caution">
    <text evidence="3">The sequence shown here is derived from an EMBL/GenBank/DDBJ whole genome shotgun (WGS) entry which is preliminary data.</text>
</comment>
<dbReference type="InterPro" id="IPR000467">
    <property type="entry name" value="G_patch_dom"/>
</dbReference>
<dbReference type="InterPro" id="IPR039249">
    <property type="entry name" value="GPATCH11"/>
</dbReference>
<dbReference type="GeneID" id="59346296"/>
<proteinExistence type="predicted"/>